<evidence type="ECO:0000256" key="10">
    <source>
        <dbReference type="SAM" id="Phobius"/>
    </source>
</evidence>
<dbReference type="Proteomes" id="UP000737018">
    <property type="component" value="Unassembled WGS sequence"/>
</dbReference>
<organism evidence="12 13">
    <name type="scientific">Castanea mollissima</name>
    <name type="common">Chinese chestnut</name>
    <dbReference type="NCBI Taxonomy" id="60419"/>
    <lineage>
        <taxon>Eukaryota</taxon>
        <taxon>Viridiplantae</taxon>
        <taxon>Streptophyta</taxon>
        <taxon>Embryophyta</taxon>
        <taxon>Tracheophyta</taxon>
        <taxon>Spermatophyta</taxon>
        <taxon>Magnoliopsida</taxon>
        <taxon>eudicotyledons</taxon>
        <taxon>Gunneridae</taxon>
        <taxon>Pentapetalae</taxon>
        <taxon>rosids</taxon>
        <taxon>fabids</taxon>
        <taxon>Fagales</taxon>
        <taxon>Fagaceae</taxon>
        <taxon>Castanea</taxon>
    </lineage>
</organism>
<evidence type="ECO:0000256" key="3">
    <source>
        <dbReference type="ARBA" id="ARBA00022448"/>
    </source>
</evidence>
<feature type="transmembrane region" description="Helical" evidence="10">
    <location>
        <begin position="350"/>
        <end position="370"/>
    </location>
</feature>
<feature type="transmembrane region" description="Helical" evidence="10">
    <location>
        <begin position="82"/>
        <end position="101"/>
    </location>
</feature>
<evidence type="ECO:0000259" key="11">
    <source>
        <dbReference type="PROSITE" id="PS50850"/>
    </source>
</evidence>
<keyword evidence="5 10" id="KW-0812">Transmembrane</keyword>
<keyword evidence="3 9" id="KW-0813">Transport</keyword>
<dbReference type="PROSITE" id="PS00216">
    <property type="entry name" value="SUGAR_TRANSPORT_1"/>
    <property type="match status" value="1"/>
</dbReference>
<dbReference type="FunFam" id="1.20.1250.20:FF:000002">
    <property type="entry name" value="Sugar transport protein 13"/>
    <property type="match status" value="1"/>
</dbReference>
<keyword evidence="6" id="KW-0769">Symport</keyword>
<dbReference type="EMBL" id="JRKL02004557">
    <property type="protein sequence ID" value="KAF3952306.1"/>
    <property type="molecule type" value="Genomic_DNA"/>
</dbReference>
<name>A0A8J4QWW4_9ROSI</name>
<dbReference type="Pfam" id="PF00083">
    <property type="entry name" value="Sugar_tr"/>
    <property type="match status" value="1"/>
</dbReference>
<feature type="transmembrane region" description="Helical" evidence="10">
    <location>
        <begin position="113"/>
        <end position="132"/>
    </location>
</feature>
<feature type="transmembrane region" description="Helical" evidence="10">
    <location>
        <begin position="285"/>
        <end position="309"/>
    </location>
</feature>
<dbReference type="InterPro" id="IPR005828">
    <property type="entry name" value="MFS_sugar_transport-like"/>
</dbReference>
<dbReference type="PROSITE" id="PS50850">
    <property type="entry name" value="MFS"/>
    <property type="match status" value="1"/>
</dbReference>
<keyword evidence="4" id="KW-0762">Sugar transport</keyword>
<dbReference type="InterPro" id="IPR036259">
    <property type="entry name" value="MFS_trans_sf"/>
</dbReference>
<dbReference type="SUPFAM" id="SSF103473">
    <property type="entry name" value="MFS general substrate transporter"/>
    <property type="match status" value="1"/>
</dbReference>
<sequence length="502" mass="55685">MLQEDNAQREGKIYGGKVTPLVLVICLVAATGGLIFGYDVGVTAAGSTSSNEFLRKFFPSVYIKMKCEMDDEDGYCRFDSQMLTLFTSSIYMAAMVAPFFASSVTTAYGRKTSMILGGLVFFVGSFLGSAAMNIEMLIIGRLLLGVGVGFGNQSVPVYLSEMAPTMLRGALNIFFQMAITIGILVSSLVHYSTANLEGDLGWRFPLGFAAILGLIMALGSLLLPDTPNSLLTKGQNGKAKELLQKIRGTEEVDEEFQDLFKASEAAKKVENPWKNITQRRHRPQLVLCILIPFFQQLTGINVVMFYAPVLFKTLGFGDRAALMSAVLTGIVNVLATLVAILLVDKLGRRFLFFQGAIQMIICQTTVAVMIGLRYGSTGEGFFTTTEANMALFLICAYVAAFAWSWGPLGWLVPSEICPLEIRSVGQAINVSLNMTLTFAINQSFLSMLCYMKFGLFFFFVLFQIMMTIFIYFFVPETRGVPIEDMNRVWKAHWFWQDFVRDY</sequence>
<evidence type="ECO:0000256" key="8">
    <source>
        <dbReference type="ARBA" id="ARBA00023136"/>
    </source>
</evidence>
<evidence type="ECO:0000256" key="7">
    <source>
        <dbReference type="ARBA" id="ARBA00022989"/>
    </source>
</evidence>
<comment type="similarity">
    <text evidence="2 9">Belongs to the major facilitator superfamily. Sugar transporter (TC 2.A.1.1) family.</text>
</comment>
<comment type="caution">
    <text evidence="12">The sequence shown here is derived from an EMBL/GenBank/DDBJ whole genome shotgun (WGS) entry which is preliminary data.</text>
</comment>
<dbReference type="InterPro" id="IPR045262">
    <property type="entry name" value="STP/PLT_plant"/>
</dbReference>
<evidence type="ECO:0000256" key="2">
    <source>
        <dbReference type="ARBA" id="ARBA00010992"/>
    </source>
</evidence>
<accession>A0A8J4QWW4</accession>
<comment type="subcellular location">
    <subcellularLocation>
        <location evidence="1">Membrane</location>
        <topology evidence="1">Multi-pass membrane protein</topology>
    </subcellularLocation>
</comment>
<dbReference type="InterPro" id="IPR044778">
    <property type="entry name" value="MFS_STP/MST-like_plant"/>
</dbReference>
<protein>
    <recommendedName>
        <fullName evidence="11">Major facilitator superfamily (MFS) profile domain-containing protein</fullName>
    </recommendedName>
</protein>
<dbReference type="NCBIfam" id="TIGR00879">
    <property type="entry name" value="SP"/>
    <property type="match status" value="1"/>
</dbReference>
<dbReference type="OrthoDB" id="8120565at2759"/>
<evidence type="ECO:0000256" key="6">
    <source>
        <dbReference type="ARBA" id="ARBA00022847"/>
    </source>
</evidence>
<dbReference type="PRINTS" id="PR00171">
    <property type="entry name" value="SUGRTRNSPORT"/>
</dbReference>
<dbReference type="PROSITE" id="PS00217">
    <property type="entry name" value="SUGAR_TRANSPORT_2"/>
    <property type="match status" value="1"/>
</dbReference>
<feature type="transmembrane region" description="Helical" evidence="10">
    <location>
        <begin position="21"/>
        <end position="38"/>
    </location>
</feature>
<keyword evidence="7 10" id="KW-1133">Transmembrane helix</keyword>
<dbReference type="Gene3D" id="1.20.1250.20">
    <property type="entry name" value="MFS general substrate transporter like domains"/>
    <property type="match status" value="1"/>
</dbReference>
<feature type="transmembrane region" description="Helical" evidence="10">
    <location>
        <begin position="453"/>
        <end position="474"/>
    </location>
</feature>
<dbReference type="PANTHER" id="PTHR23500">
    <property type="entry name" value="SOLUTE CARRIER FAMILY 2, FACILITATED GLUCOSE TRANSPORTER"/>
    <property type="match status" value="1"/>
</dbReference>
<gene>
    <name evidence="12" type="ORF">CMV_022128</name>
</gene>
<dbReference type="InterPro" id="IPR020846">
    <property type="entry name" value="MFS_dom"/>
</dbReference>
<evidence type="ECO:0000256" key="4">
    <source>
        <dbReference type="ARBA" id="ARBA00022597"/>
    </source>
</evidence>
<dbReference type="InterPro" id="IPR005829">
    <property type="entry name" value="Sugar_transporter_CS"/>
</dbReference>
<dbReference type="CDD" id="cd17361">
    <property type="entry name" value="MFS_STP"/>
    <property type="match status" value="1"/>
</dbReference>
<reference evidence="12" key="1">
    <citation type="submission" date="2020-03" db="EMBL/GenBank/DDBJ databases">
        <title>Castanea mollissima Vanexum genome sequencing.</title>
        <authorList>
            <person name="Staton M."/>
        </authorList>
    </citation>
    <scope>NUCLEOTIDE SEQUENCE</scope>
    <source>
        <tissue evidence="12">Leaf</tissue>
    </source>
</reference>
<evidence type="ECO:0000256" key="1">
    <source>
        <dbReference type="ARBA" id="ARBA00004141"/>
    </source>
</evidence>
<dbReference type="PANTHER" id="PTHR23500:SF460">
    <property type="entry name" value="SUGAR TRANSPORT PROTEIN 11"/>
    <property type="match status" value="1"/>
</dbReference>
<feature type="transmembrane region" description="Helical" evidence="10">
    <location>
        <begin position="171"/>
        <end position="192"/>
    </location>
</feature>
<feature type="transmembrane region" description="Helical" evidence="10">
    <location>
        <begin position="204"/>
        <end position="223"/>
    </location>
</feature>
<dbReference type="GO" id="GO:0015145">
    <property type="term" value="F:monosaccharide transmembrane transporter activity"/>
    <property type="evidence" value="ECO:0007669"/>
    <property type="project" value="InterPro"/>
</dbReference>
<feature type="transmembrane region" description="Helical" evidence="10">
    <location>
        <begin position="138"/>
        <end position="159"/>
    </location>
</feature>
<dbReference type="GO" id="GO:0016020">
    <property type="term" value="C:membrane"/>
    <property type="evidence" value="ECO:0007669"/>
    <property type="project" value="UniProtKB-SubCell"/>
</dbReference>
<feature type="domain" description="Major facilitator superfamily (MFS) profile" evidence="11">
    <location>
        <begin position="25"/>
        <end position="478"/>
    </location>
</feature>
<feature type="transmembrane region" description="Helical" evidence="10">
    <location>
        <begin position="390"/>
        <end position="412"/>
    </location>
</feature>
<feature type="transmembrane region" description="Helical" evidence="10">
    <location>
        <begin position="321"/>
        <end position="343"/>
    </location>
</feature>
<evidence type="ECO:0000313" key="12">
    <source>
        <dbReference type="EMBL" id="KAF3952306.1"/>
    </source>
</evidence>
<dbReference type="GO" id="GO:0015293">
    <property type="term" value="F:symporter activity"/>
    <property type="evidence" value="ECO:0007669"/>
    <property type="project" value="UniProtKB-KW"/>
</dbReference>
<keyword evidence="13" id="KW-1185">Reference proteome</keyword>
<evidence type="ECO:0000256" key="5">
    <source>
        <dbReference type="ARBA" id="ARBA00022692"/>
    </source>
</evidence>
<evidence type="ECO:0000313" key="13">
    <source>
        <dbReference type="Proteomes" id="UP000737018"/>
    </source>
</evidence>
<dbReference type="InterPro" id="IPR003663">
    <property type="entry name" value="Sugar/inositol_transpt"/>
</dbReference>
<keyword evidence="8 10" id="KW-0472">Membrane</keyword>
<dbReference type="AlphaFoldDB" id="A0A8J4QWW4"/>
<proteinExistence type="inferred from homology"/>
<evidence type="ECO:0000256" key="9">
    <source>
        <dbReference type="RuleBase" id="RU003346"/>
    </source>
</evidence>